<dbReference type="Proteomes" id="UP001459277">
    <property type="component" value="Unassembled WGS sequence"/>
</dbReference>
<name>A0AAW2CH64_9ROSI</name>
<keyword evidence="5" id="KW-1185">Reference proteome</keyword>
<dbReference type="GO" id="GO:0003677">
    <property type="term" value="F:DNA binding"/>
    <property type="evidence" value="ECO:0007669"/>
    <property type="project" value="UniProtKB-KW"/>
</dbReference>
<evidence type="ECO:0000313" key="5">
    <source>
        <dbReference type="Proteomes" id="UP001459277"/>
    </source>
</evidence>
<dbReference type="InterPro" id="IPR052035">
    <property type="entry name" value="ZnF_BED_domain_contain"/>
</dbReference>
<feature type="region of interest" description="Disordered" evidence="2">
    <location>
        <begin position="42"/>
        <end position="66"/>
    </location>
</feature>
<gene>
    <name evidence="4" type="ORF">SO802_022232</name>
</gene>
<reference evidence="4 5" key="1">
    <citation type="submission" date="2024-01" db="EMBL/GenBank/DDBJ databases">
        <title>A telomere-to-telomere, gap-free genome of sweet tea (Lithocarpus litseifolius).</title>
        <authorList>
            <person name="Zhou J."/>
        </authorList>
    </citation>
    <scope>NUCLEOTIDE SEQUENCE [LARGE SCALE GENOMIC DNA]</scope>
    <source>
        <strain evidence="4">Zhou-2022a</strain>
        <tissue evidence="4">Leaf</tissue>
    </source>
</reference>
<dbReference type="InterPro" id="IPR025525">
    <property type="entry name" value="hAT-like_transposase_RNase-H"/>
</dbReference>
<dbReference type="PANTHER" id="PTHR46481:SF7">
    <property type="entry name" value="ZINC FINGER BED DOMAIN-CONTAINING PROTEIN RICESLEEPER 2-LIKE"/>
    <property type="match status" value="1"/>
</dbReference>
<dbReference type="EMBL" id="JAZDWU010000007">
    <property type="protein sequence ID" value="KAK9997546.1"/>
    <property type="molecule type" value="Genomic_DNA"/>
</dbReference>
<dbReference type="PANTHER" id="PTHR46481">
    <property type="entry name" value="ZINC FINGER BED DOMAIN-CONTAINING PROTEIN 4"/>
    <property type="match status" value="1"/>
</dbReference>
<evidence type="ECO:0000313" key="4">
    <source>
        <dbReference type="EMBL" id="KAK9997546.1"/>
    </source>
</evidence>
<dbReference type="AlphaFoldDB" id="A0AAW2CH64"/>
<comment type="caution">
    <text evidence="4">The sequence shown here is derived from an EMBL/GenBank/DDBJ whole genome shotgun (WGS) entry which is preliminary data.</text>
</comment>
<dbReference type="InterPro" id="IPR012337">
    <property type="entry name" value="RNaseH-like_sf"/>
</dbReference>
<feature type="domain" description="hAT-like transposase RNase-H fold" evidence="3">
    <location>
        <begin position="374"/>
        <end position="439"/>
    </location>
</feature>
<protein>
    <recommendedName>
        <fullName evidence="3">hAT-like transposase RNase-H fold domain-containing protein</fullName>
    </recommendedName>
</protein>
<sequence length="439" mass="52071">MMGRSDRVLGFKRRRSDLRPVNLGFWRIKSVADRRSYRFGRRRMNEDQDHEAGQGATNVHEDKGKPPLPPNAEMIILDEQSFRFVEGFGFKKFMSVTQPRFNPIPCRTTIAKTCFRVLLDEKQKLKEALREQRVCLTTDTWTSVQNLNYMCLTAHFIDSDWKLHKRILSFCLVENHKGETLGKAVEMCLLDWGLDKILTIIVDNAASNSRLISFIQKKTKHRKTTILGNKYLHVRCSAHILHLIVREGLVEMDETIVKVRKFVRYVRSSPQRQSTFKLCAEKEKVEFKGQLYLDVPTRWNYTYVMLENTEKYQKAFERLEEEDPNFLWTIREEAMEEGNDRHEVAWGMDDVDWEKIRIFLKFLKIFYDATLRFSGANYVTSNSFFLELMSIHDTIELEYEKDSYLLKKMVDNMKKKFEKYWGNFDNMNHLLYVELVLDP</sequence>
<evidence type="ECO:0000256" key="2">
    <source>
        <dbReference type="SAM" id="MobiDB-lite"/>
    </source>
</evidence>
<evidence type="ECO:0000256" key="1">
    <source>
        <dbReference type="ARBA" id="ARBA00023125"/>
    </source>
</evidence>
<dbReference type="Pfam" id="PF14372">
    <property type="entry name" value="hAT-like_RNase-H"/>
    <property type="match status" value="1"/>
</dbReference>
<dbReference type="SUPFAM" id="SSF53098">
    <property type="entry name" value="Ribonuclease H-like"/>
    <property type="match status" value="1"/>
</dbReference>
<keyword evidence="1" id="KW-0238">DNA-binding</keyword>
<feature type="compositionally biased region" description="Basic and acidic residues" evidence="2">
    <location>
        <begin position="43"/>
        <end position="52"/>
    </location>
</feature>
<organism evidence="4 5">
    <name type="scientific">Lithocarpus litseifolius</name>
    <dbReference type="NCBI Taxonomy" id="425828"/>
    <lineage>
        <taxon>Eukaryota</taxon>
        <taxon>Viridiplantae</taxon>
        <taxon>Streptophyta</taxon>
        <taxon>Embryophyta</taxon>
        <taxon>Tracheophyta</taxon>
        <taxon>Spermatophyta</taxon>
        <taxon>Magnoliopsida</taxon>
        <taxon>eudicotyledons</taxon>
        <taxon>Gunneridae</taxon>
        <taxon>Pentapetalae</taxon>
        <taxon>rosids</taxon>
        <taxon>fabids</taxon>
        <taxon>Fagales</taxon>
        <taxon>Fagaceae</taxon>
        <taxon>Lithocarpus</taxon>
    </lineage>
</organism>
<accession>A0AAW2CH64</accession>
<proteinExistence type="predicted"/>
<evidence type="ECO:0000259" key="3">
    <source>
        <dbReference type="Pfam" id="PF14372"/>
    </source>
</evidence>